<organism evidence="2">
    <name type="scientific">Phallus indusiatus</name>
    <dbReference type="NCBI Taxonomy" id="146777"/>
    <lineage>
        <taxon>Eukaryota</taxon>
        <taxon>Fungi</taxon>
        <taxon>Dikarya</taxon>
        <taxon>Basidiomycota</taxon>
        <taxon>Agaricomycotina</taxon>
        <taxon>Agaricomycetes</taxon>
        <taxon>Phallomycetidae</taxon>
        <taxon>Phallales</taxon>
        <taxon>Phallaceae</taxon>
        <taxon>Phallus</taxon>
    </lineage>
</organism>
<keyword evidence="2" id="KW-0496">Mitochondrion</keyword>
<dbReference type="GO" id="GO:0004519">
    <property type="term" value="F:endonuclease activity"/>
    <property type="evidence" value="ECO:0007669"/>
    <property type="project" value="InterPro"/>
</dbReference>
<dbReference type="PROSITE" id="PS50878">
    <property type="entry name" value="RT_POL"/>
    <property type="match status" value="1"/>
</dbReference>
<dbReference type="GO" id="GO:0008270">
    <property type="term" value="F:zinc ion binding"/>
    <property type="evidence" value="ECO:0007669"/>
    <property type="project" value="InterPro"/>
</dbReference>
<dbReference type="InterPro" id="IPR043502">
    <property type="entry name" value="DNA/RNA_pol_sf"/>
</dbReference>
<reference evidence="2" key="1">
    <citation type="journal article" name="Front. Microbiol.">
        <title>Mitogenomes of Two Phallus Mushroom Species Reveal Gene Rearrangement, Intron Dynamics, and Basidiomycete Phylogeny.</title>
        <authorList>
            <person name="Chen C."/>
            <person name="Wang J."/>
            <person name="Li Q."/>
            <person name="Fu R."/>
            <person name="Jin X."/>
            <person name="Huang W."/>
            <person name="Lu D."/>
        </authorList>
    </citation>
    <scope>NUCLEOTIDE SEQUENCE</scope>
    <source>
        <tissue evidence="2">Fruiting body</tissue>
    </source>
</reference>
<feature type="domain" description="Reverse transcriptase" evidence="1">
    <location>
        <begin position="377"/>
        <end position="654"/>
    </location>
</feature>
<dbReference type="SMART" id="SM00507">
    <property type="entry name" value="HNHc"/>
    <property type="match status" value="1"/>
</dbReference>
<protein>
    <submittedName>
        <fullName evidence="2">Reverse transcriptase</fullName>
    </submittedName>
</protein>
<dbReference type="GO" id="GO:0003676">
    <property type="term" value="F:nucleic acid binding"/>
    <property type="evidence" value="ECO:0007669"/>
    <property type="project" value="InterPro"/>
</dbReference>
<keyword evidence="2" id="KW-0548">Nucleotidyltransferase</keyword>
<keyword evidence="2" id="KW-0808">Transferase</keyword>
<dbReference type="InterPro" id="IPR013597">
    <property type="entry name" value="Mat_intron_G2"/>
</dbReference>
<dbReference type="Gene3D" id="1.10.30.50">
    <property type="match status" value="1"/>
</dbReference>
<dbReference type="GeneID" id="58116778"/>
<dbReference type="CDD" id="cd01651">
    <property type="entry name" value="RT_G2_intron"/>
    <property type="match status" value="1"/>
</dbReference>
<dbReference type="AlphaFoldDB" id="A0A7D5FFW1"/>
<sequence>MRRSRVFVNDLVSFAWSDSESSTFLHAGTNTEDKLNEVYSEGCMGMGKICINGIQTSTLYRILVIYFSLTKVNLHFKNDSATLVFSVLNYPIIRDEDKITIKSINETVYTDITNRVNIITEEDWNIIQDNENYLKNKNIKCGNLGKVMLLKNDSVVIILSLMNSNMAIIVIGNKETYSNNSETFILHTINSSITIQEYNVLYGGKISDQANALSNSRDTDESNKVIRYPQPIKVKTYRSLPLQQIGQKLNSQCLRRGALIPLRYYSTVKDVNPAKDLKRRLVGNSLLWPSSIDLTIIHNEVHKEQMELVRLVETFGEQSNQVMNYQVLLVNSLFFRIAAVDNLSKSSGSKTPGVDNISLKSINEEKSFLIELVEWLKVQIKQPMKYKSSPIKRVWIPKPNGKLRPLGIPTLHDRALQHLINLILAPIVESRNDPHNYGFRPYRSAKHAIAALRANLKTIDSGKTMVLMSKSNQENDLNWIMPENKVILDADIKGFFDNINHEWLLRNLYLNSLYIPIIKAWLKSGAIDKGIFEKTELGTPQGGIISPTLANFTLNGLELAINNSLSTLTTSKEKRIIVQLKDGSKTRIASSLAYFRYADDFVVLARSRYIIEDLVIPAINKFLQERGLTLSLEKTKVFSLSDKDTELNFLGYTFKYQEKWRINKGVFFEHHAGSRGIALYPNKSKVLNIIKKLKSLFDAEQNSDAYNLIAKLNPIIRGWSNYFNMGNSSRYRSTVRNALYHLVWKWAHNKHRKWGKKLIANTYFLNKNEVNSKTFNKFKNVKWVFHGSVNAKSRYNSSIEKGKTIYLANVGTSTKLLSSKNYIIPNNLINIHGYHPEYFKLIEFNTKLNFKAMENYSPFKEKLLKRQNNLCGYCSKPLYFMESEKIIYNELHIHHIKPISKGGSTKNITNMVIIHSWCHKDIHSKEQ</sequence>
<dbReference type="InterPro" id="IPR002711">
    <property type="entry name" value="HNH"/>
</dbReference>
<dbReference type="PANTHER" id="PTHR34047:SF8">
    <property type="entry name" value="PROTEIN YKFC"/>
    <property type="match status" value="1"/>
</dbReference>
<geneLocation type="mitochondrion" evidence="2"/>
<dbReference type="Pfam" id="PF00078">
    <property type="entry name" value="RVT_1"/>
    <property type="match status" value="1"/>
</dbReference>
<dbReference type="Pfam" id="PF01844">
    <property type="entry name" value="HNH"/>
    <property type="match status" value="1"/>
</dbReference>
<dbReference type="InterPro" id="IPR003615">
    <property type="entry name" value="HNH_nuc"/>
</dbReference>
<name>A0A7D5FFW1_9AGAM</name>
<dbReference type="CDD" id="cd00085">
    <property type="entry name" value="HNHc"/>
    <property type="match status" value="1"/>
</dbReference>
<dbReference type="SUPFAM" id="SSF56672">
    <property type="entry name" value="DNA/RNA polymerases"/>
    <property type="match status" value="1"/>
</dbReference>
<dbReference type="InterPro" id="IPR051083">
    <property type="entry name" value="GrpII_Intron_Splice-Mob/Def"/>
</dbReference>
<dbReference type="Pfam" id="PF08388">
    <property type="entry name" value="GIIM"/>
    <property type="match status" value="1"/>
</dbReference>
<dbReference type="GO" id="GO:0003964">
    <property type="term" value="F:RNA-directed DNA polymerase activity"/>
    <property type="evidence" value="ECO:0007669"/>
    <property type="project" value="UniProtKB-KW"/>
</dbReference>
<dbReference type="InterPro" id="IPR000477">
    <property type="entry name" value="RT_dom"/>
</dbReference>
<dbReference type="PANTHER" id="PTHR34047">
    <property type="entry name" value="NUCLEAR INTRON MATURASE 1, MITOCHONDRIAL-RELATED"/>
    <property type="match status" value="1"/>
</dbReference>
<dbReference type="RefSeq" id="YP_009912154.1">
    <property type="nucleotide sequence ID" value="NC_050041.1"/>
</dbReference>
<evidence type="ECO:0000259" key="1">
    <source>
        <dbReference type="PROSITE" id="PS50878"/>
    </source>
</evidence>
<evidence type="ECO:0000313" key="2">
    <source>
        <dbReference type="EMBL" id="QLD96590.1"/>
    </source>
</evidence>
<proteinExistence type="predicted"/>
<keyword evidence="2" id="KW-0695">RNA-directed DNA polymerase</keyword>
<gene>
    <name evidence="2" type="primary">orf927</name>
</gene>
<dbReference type="EMBL" id="MT528240">
    <property type="protein sequence ID" value="QLD96590.1"/>
    <property type="molecule type" value="Genomic_DNA"/>
</dbReference>
<accession>A0A7D5FFW1</accession>